<keyword evidence="3" id="KW-1185">Reference proteome</keyword>
<reference evidence="3" key="1">
    <citation type="journal article" date="2019" name="Int. J. Syst. Evol. Microbiol.">
        <title>The Global Catalogue of Microorganisms (GCM) 10K type strain sequencing project: providing services to taxonomists for standard genome sequencing and annotation.</title>
        <authorList>
            <consortium name="The Broad Institute Genomics Platform"/>
            <consortium name="The Broad Institute Genome Sequencing Center for Infectious Disease"/>
            <person name="Wu L."/>
            <person name="Ma J."/>
        </authorList>
    </citation>
    <scope>NUCLEOTIDE SEQUENCE [LARGE SCALE GENOMIC DNA]</scope>
    <source>
        <strain evidence="3">CGMCC 1.12371</strain>
    </source>
</reference>
<dbReference type="CDD" id="cd05006">
    <property type="entry name" value="SIS_GmhA"/>
    <property type="match status" value="1"/>
</dbReference>
<dbReference type="PANTHER" id="PTHR30390:SF6">
    <property type="entry name" value="DNAA INITIATOR-ASSOCIATING PROTEIN DIAA"/>
    <property type="match status" value="1"/>
</dbReference>
<dbReference type="EMBL" id="JBHTCA010000002">
    <property type="protein sequence ID" value="MFC7408049.1"/>
    <property type="molecule type" value="Genomic_DNA"/>
</dbReference>
<comment type="caution">
    <text evidence="2">The sequence shown here is derived from an EMBL/GenBank/DDBJ whole genome shotgun (WGS) entry which is preliminary data.</text>
</comment>
<dbReference type="PANTHER" id="PTHR30390">
    <property type="entry name" value="SEDOHEPTULOSE 7-PHOSPHATE ISOMERASE / DNAA INITIATOR-ASSOCIATING FACTOR FOR REPLICATION INITIATION"/>
    <property type="match status" value="1"/>
</dbReference>
<name>A0ABW2QF02_9BURK</name>
<dbReference type="InterPro" id="IPR035461">
    <property type="entry name" value="GmhA/DiaA"/>
</dbReference>
<dbReference type="InterPro" id="IPR001347">
    <property type="entry name" value="SIS_dom"/>
</dbReference>
<organism evidence="2 3">
    <name type="scientific">Hydrogenophaga atypica</name>
    <dbReference type="NCBI Taxonomy" id="249409"/>
    <lineage>
        <taxon>Bacteria</taxon>
        <taxon>Pseudomonadati</taxon>
        <taxon>Pseudomonadota</taxon>
        <taxon>Betaproteobacteria</taxon>
        <taxon>Burkholderiales</taxon>
        <taxon>Comamonadaceae</taxon>
        <taxon>Hydrogenophaga</taxon>
    </lineage>
</organism>
<accession>A0ABW2QF02</accession>
<dbReference type="InterPro" id="IPR046348">
    <property type="entry name" value="SIS_dom_sf"/>
</dbReference>
<protein>
    <submittedName>
        <fullName evidence="2">SIS domain-containing protein</fullName>
    </submittedName>
</protein>
<evidence type="ECO:0000259" key="1">
    <source>
        <dbReference type="PROSITE" id="PS51464"/>
    </source>
</evidence>
<proteinExistence type="predicted"/>
<dbReference type="RefSeq" id="WP_382219995.1">
    <property type="nucleotide sequence ID" value="NZ_JBHTCA010000002.1"/>
</dbReference>
<gene>
    <name evidence="2" type="ORF">ACFQPB_04190</name>
</gene>
<sequence length="202" mass="21088">MLSQRIQQHFIDSADLNYQCAQLLAAPVEAAVHALLACVTSGGKVLACGLGGSAAAAQYFTASFVGRFERDRPELAATALSADTTVLTALAQGFEPRAVFARQVRAMGQTGDLLLVLAVGSNGESLRDAVSAAHERDMTVVAITGPRPGPMGALLKDTDVLVSVPHDRLARAQEVQLLTLHCLLDGVDAQLLGDSPEPETSA</sequence>
<dbReference type="Gene3D" id="3.40.50.10490">
    <property type="entry name" value="Glucose-6-phosphate isomerase like protein, domain 1"/>
    <property type="match status" value="1"/>
</dbReference>
<dbReference type="InterPro" id="IPR050099">
    <property type="entry name" value="SIS_GmhA/DiaA_subfam"/>
</dbReference>
<dbReference type="PROSITE" id="PS51464">
    <property type="entry name" value="SIS"/>
    <property type="match status" value="1"/>
</dbReference>
<evidence type="ECO:0000313" key="3">
    <source>
        <dbReference type="Proteomes" id="UP001596501"/>
    </source>
</evidence>
<dbReference type="SUPFAM" id="SSF53697">
    <property type="entry name" value="SIS domain"/>
    <property type="match status" value="1"/>
</dbReference>
<dbReference type="Proteomes" id="UP001596501">
    <property type="component" value="Unassembled WGS sequence"/>
</dbReference>
<evidence type="ECO:0000313" key="2">
    <source>
        <dbReference type="EMBL" id="MFC7408049.1"/>
    </source>
</evidence>
<feature type="domain" description="SIS" evidence="1">
    <location>
        <begin position="35"/>
        <end position="197"/>
    </location>
</feature>
<dbReference type="Pfam" id="PF13580">
    <property type="entry name" value="SIS_2"/>
    <property type="match status" value="1"/>
</dbReference>